<dbReference type="GO" id="GO:0016787">
    <property type="term" value="F:hydrolase activity"/>
    <property type="evidence" value="ECO:0007669"/>
    <property type="project" value="InterPro"/>
</dbReference>
<dbReference type="PANTHER" id="PTHR12905">
    <property type="entry name" value="METALLOPHOSPHOESTERASE"/>
    <property type="match status" value="1"/>
</dbReference>
<dbReference type="SUPFAM" id="SSF56300">
    <property type="entry name" value="Metallo-dependent phosphatases"/>
    <property type="match status" value="1"/>
</dbReference>
<keyword evidence="3" id="KW-1185">Reference proteome</keyword>
<comment type="caution">
    <text evidence="2">The sequence shown here is derived from an EMBL/GenBank/DDBJ whole genome shotgun (WGS) entry which is preliminary data.</text>
</comment>
<dbReference type="Proteomes" id="UP000274822">
    <property type="component" value="Unassembled WGS sequence"/>
</dbReference>
<dbReference type="PANTHER" id="PTHR12905:SF0">
    <property type="entry name" value="CALCINEURIN-LIKE PHOSPHOESTERASE DOMAIN-CONTAINING PROTEIN"/>
    <property type="match status" value="1"/>
</dbReference>
<dbReference type="Pfam" id="PF00149">
    <property type="entry name" value="Metallophos"/>
    <property type="match status" value="1"/>
</dbReference>
<dbReference type="InterPro" id="IPR004843">
    <property type="entry name" value="Calcineurin-like_PHP"/>
</dbReference>
<gene>
    <name evidence="2" type="ORF">BC938DRAFT_477670</name>
</gene>
<dbReference type="CDD" id="cd07379">
    <property type="entry name" value="MPP_239FB"/>
    <property type="match status" value="1"/>
</dbReference>
<dbReference type="InterPro" id="IPR029052">
    <property type="entry name" value="Metallo-depent_PP-like"/>
</dbReference>
<dbReference type="Gene3D" id="3.60.21.10">
    <property type="match status" value="1"/>
</dbReference>
<sequence>MANSTQPFAVYADTELPLPPKPPGMTRFVCMSDTHNHIRYNFEIPDGDVFIHAGDLTRTGTLSDCQRTLTWLKDLPHRTKLVIAGNHDLTFDTAHYEKTWDQWHRNKEDHERIKTLYRQANEYGVVYLEDEEYTLPAEDGGWRCWGSPWQPEFCDWGFNLPRGPELAAKWAQIPAHTDILITHGPPWSHLARTMNDTDVGCEDLLHRVRQVRPRAHVFGHIHEGYGYEFGTAADGTEGTLFVNASTCTLTYKPLNPPVVFDLPLP</sequence>
<dbReference type="AlphaFoldDB" id="A0A433QYS1"/>
<accession>A0A433QYS1</accession>
<dbReference type="EMBL" id="RBNJ01000288">
    <property type="protein sequence ID" value="RUS34933.1"/>
    <property type="molecule type" value="Genomic_DNA"/>
</dbReference>
<organism evidence="2 3">
    <name type="scientific">Jimgerdemannia flammicorona</name>
    <dbReference type="NCBI Taxonomy" id="994334"/>
    <lineage>
        <taxon>Eukaryota</taxon>
        <taxon>Fungi</taxon>
        <taxon>Fungi incertae sedis</taxon>
        <taxon>Mucoromycota</taxon>
        <taxon>Mucoromycotina</taxon>
        <taxon>Endogonomycetes</taxon>
        <taxon>Endogonales</taxon>
        <taxon>Endogonaceae</taxon>
        <taxon>Jimgerdemannia</taxon>
    </lineage>
</organism>
<reference evidence="2 3" key="1">
    <citation type="journal article" date="2018" name="New Phytol.">
        <title>Phylogenomics of Endogonaceae and evolution of mycorrhizas within Mucoromycota.</title>
        <authorList>
            <person name="Chang Y."/>
            <person name="Desiro A."/>
            <person name="Na H."/>
            <person name="Sandor L."/>
            <person name="Lipzen A."/>
            <person name="Clum A."/>
            <person name="Barry K."/>
            <person name="Grigoriev I.V."/>
            <person name="Martin F.M."/>
            <person name="Stajich J.E."/>
            <person name="Smith M.E."/>
            <person name="Bonito G."/>
            <person name="Spatafora J.W."/>
        </authorList>
    </citation>
    <scope>NUCLEOTIDE SEQUENCE [LARGE SCALE GENOMIC DNA]</scope>
    <source>
        <strain evidence="2 3">AD002</strain>
    </source>
</reference>
<name>A0A433QYS1_9FUNG</name>
<protein>
    <recommendedName>
        <fullName evidence="1">Calcineurin-like phosphoesterase domain-containing protein</fullName>
    </recommendedName>
</protein>
<dbReference type="InterPro" id="IPR051693">
    <property type="entry name" value="UPF0046_metallophosphoest"/>
</dbReference>
<evidence type="ECO:0000313" key="3">
    <source>
        <dbReference type="Proteomes" id="UP000274822"/>
    </source>
</evidence>
<evidence type="ECO:0000313" key="2">
    <source>
        <dbReference type="EMBL" id="RUS34933.1"/>
    </source>
</evidence>
<feature type="domain" description="Calcineurin-like phosphoesterase" evidence="1">
    <location>
        <begin position="27"/>
        <end position="223"/>
    </location>
</feature>
<evidence type="ECO:0000259" key="1">
    <source>
        <dbReference type="Pfam" id="PF00149"/>
    </source>
</evidence>
<proteinExistence type="predicted"/>